<gene>
    <name evidence="1" type="ORF">ABE41_005295</name>
</gene>
<dbReference type="KEGG" id="far:ABE41_005295"/>
<evidence type="ECO:0000313" key="1">
    <source>
        <dbReference type="EMBL" id="ANX11414.1"/>
    </source>
</evidence>
<dbReference type="PROSITE" id="PS51257">
    <property type="entry name" value="PROKAR_LIPOPROTEIN"/>
    <property type="match status" value="1"/>
</dbReference>
<dbReference type="AlphaFoldDB" id="A0A1B1Z1Z8"/>
<sequence>MKAKFLLIICFFVLTGCSDPSPLRSNVEVQINQAFGTKFGLIDQVIVTDLKKKETINVLNPELFSNSLGKMKEITVNKLAPNYLFHIKTTEESEEYSREQTEATLLYSSEKEIICTENKKVCYETSESLRTFLIENKIH</sequence>
<dbReference type="STRING" id="255247.ABE41_005295"/>
<dbReference type="Proteomes" id="UP000077412">
    <property type="component" value="Chromosome"/>
</dbReference>
<protein>
    <recommendedName>
        <fullName evidence="3">Lipoprotein</fullName>
    </recommendedName>
</protein>
<name>A0A1B1Z1Z8_9BACL</name>
<organism evidence="1 2">
    <name type="scientific">Fictibacillus arsenicus</name>
    <dbReference type="NCBI Taxonomy" id="255247"/>
    <lineage>
        <taxon>Bacteria</taxon>
        <taxon>Bacillati</taxon>
        <taxon>Bacillota</taxon>
        <taxon>Bacilli</taxon>
        <taxon>Bacillales</taxon>
        <taxon>Fictibacillaceae</taxon>
        <taxon>Fictibacillus</taxon>
    </lineage>
</organism>
<evidence type="ECO:0000313" key="2">
    <source>
        <dbReference type="Proteomes" id="UP000077412"/>
    </source>
</evidence>
<dbReference type="RefSeq" id="WP_066287231.1">
    <property type="nucleotide sequence ID" value="NZ_CP016761.1"/>
</dbReference>
<dbReference type="OrthoDB" id="2877685at2"/>
<dbReference type="EMBL" id="CP016761">
    <property type="protein sequence ID" value="ANX11414.1"/>
    <property type="molecule type" value="Genomic_DNA"/>
</dbReference>
<keyword evidence="2" id="KW-1185">Reference proteome</keyword>
<evidence type="ECO:0008006" key="3">
    <source>
        <dbReference type="Google" id="ProtNLM"/>
    </source>
</evidence>
<reference evidence="1 2" key="1">
    <citation type="submission" date="2016-08" db="EMBL/GenBank/DDBJ databases">
        <title>Complete genome sequence of Fictibacillus arsenicus G25-54, a strain with toxicity to nematodes and a potential arsenic-resistance activity.</title>
        <authorList>
            <person name="Zheng Z."/>
        </authorList>
    </citation>
    <scope>NUCLEOTIDE SEQUENCE [LARGE SCALE GENOMIC DNA]</scope>
    <source>
        <strain evidence="1 2">G25-54</strain>
    </source>
</reference>
<proteinExistence type="predicted"/>
<accession>A0A1B1Z1Z8</accession>